<evidence type="ECO:0000313" key="8">
    <source>
        <dbReference type="Proteomes" id="UP000670947"/>
    </source>
</evidence>
<evidence type="ECO:0000256" key="2">
    <source>
        <dbReference type="ARBA" id="ARBA00022490"/>
    </source>
</evidence>
<dbReference type="InterPro" id="IPR000835">
    <property type="entry name" value="HTH_MarR-typ"/>
</dbReference>
<dbReference type="InterPro" id="IPR039422">
    <property type="entry name" value="MarR/SlyA-like"/>
</dbReference>
<keyword evidence="2" id="KW-0963">Cytoplasm</keyword>
<dbReference type="PANTHER" id="PTHR33164:SF5">
    <property type="entry name" value="ORGANIC HYDROPEROXIDE RESISTANCE TRANSCRIPTIONAL REGULATOR"/>
    <property type="match status" value="1"/>
</dbReference>
<dbReference type="InterPro" id="IPR036390">
    <property type="entry name" value="WH_DNA-bd_sf"/>
</dbReference>
<proteinExistence type="predicted"/>
<dbReference type="EMBL" id="JAGGDJ010000007">
    <property type="protein sequence ID" value="MBO7745100.1"/>
    <property type="molecule type" value="Genomic_DNA"/>
</dbReference>
<accession>A0ABS3W9V4</accession>
<dbReference type="InterPro" id="IPR055166">
    <property type="entry name" value="Transc_reg_Sar_Rot_HTH"/>
</dbReference>
<keyword evidence="8" id="KW-1185">Reference proteome</keyword>
<dbReference type="SMART" id="SM00347">
    <property type="entry name" value="HTH_MARR"/>
    <property type="match status" value="1"/>
</dbReference>
<dbReference type="Proteomes" id="UP000670947">
    <property type="component" value="Unassembled WGS sequence"/>
</dbReference>
<comment type="caution">
    <text evidence="7">The sequence shown here is derived from an EMBL/GenBank/DDBJ whole genome shotgun (WGS) entry which is preliminary data.</text>
</comment>
<evidence type="ECO:0000256" key="1">
    <source>
        <dbReference type="ARBA" id="ARBA00004496"/>
    </source>
</evidence>
<dbReference type="Pfam" id="PF22381">
    <property type="entry name" value="Staph_reg_Sar_Rot"/>
    <property type="match status" value="1"/>
</dbReference>
<dbReference type="CDD" id="cd00090">
    <property type="entry name" value="HTH_ARSR"/>
    <property type="match status" value="1"/>
</dbReference>
<feature type="domain" description="HTH marR-type" evidence="6">
    <location>
        <begin position="13"/>
        <end position="143"/>
    </location>
</feature>
<dbReference type="RefSeq" id="WP_208848005.1">
    <property type="nucleotide sequence ID" value="NZ_JAGGDJ010000007.1"/>
</dbReference>
<evidence type="ECO:0000256" key="4">
    <source>
        <dbReference type="ARBA" id="ARBA00023125"/>
    </source>
</evidence>
<sequence>MKDDNQGPHIPLEAHLCFSMYACSRAIFRMYRPLLDDLDLTYPQYLVLLALWEHETMSVKEISEQLVLDSGTLTPMLKRMEAAGLIRRERSKEDERVLHIRITDKGISLKEQSTCVPMSLLEASGMTEAEIGVLNGAIRKLLHKVNEKSAEK</sequence>
<gene>
    <name evidence="7" type="ORF">I8J29_12895</name>
</gene>
<keyword evidence="5" id="KW-0804">Transcription</keyword>
<name>A0ABS3W9V4_9BACL</name>
<evidence type="ECO:0000256" key="5">
    <source>
        <dbReference type="ARBA" id="ARBA00023163"/>
    </source>
</evidence>
<keyword evidence="3" id="KW-0805">Transcription regulation</keyword>
<dbReference type="PROSITE" id="PS50995">
    <property type="entry name" value="HTH_MARR_2"/>
    <property type="match status" value="1"/>
</dbReference>
<reference evidence="7 8" key="1">
    <citation type="submission" date="2021-03" db="EMBL/GenBank/DDBJ databases">
        <title>Paenibacillus artemisicola MWE-103 whole genome sequence.</title>
        <authorList>
            <person name="Ham Y.J."/>
        </authorList>
    </citation>
    <scope>NUCLEOTIDE SEQUENCE [LARGE SCALE GENOMIC DNA]</scope>
    <source>
        <strain evidence="7 8">MWE-103</strain>
    </source>
</reference>
<dbReference type="PRINTS" id="PR00598">
    <property type="entry name" value="HTHMARR"/>
</dbReference>
<evidence type="ECO:0000313" key="7">
    <source>
        <dbReference type="EMBL" id="MBO7745100.1"/>
    </source>
</evidence>
<protein>
    <submittedName>
        <fullName evidence="7">MarR family transcriptional regulator</fullName>
    </submittedName>
</protein>
<dbReference type="SUPFAM" id="SSF46785">
    <property type="entry name" value="Winged helix' DNA-binding domain"/>
    <property type="match status" value="1"/>
</dbReference>
<dbReference type="InterPro" id="IPR011991">
    <property type="entry name" value="ArsR-like_HTH"/>
</dbReference>
<evidence type="ECO:0000256" key="3">
    <source>
        <dbReference type="ARBA" id="ARBA00023015"/>
    </source>
</evidence>
<dbReference type="InterPro" id="IPR036388">
    <property type="entry name" value="WH-like_DNA-bd_sf"/>
</dbReference>
<keyword evidence="4" id="KW-0238">DNA-binding</keyword>
<dbReference type="PANTHER" id="PTHR33164">
    <property type="entry name" value="TRANSCRIPTIONAL REGULATOR, MARR FAMILY"/>
    <property type="match status" value="1"/>
</dbReference>
<dbReference type="Gene3D" id="1.10.10.10">
    <property type="entry name" value="Winged helix-like DNA-binding domain superfamily/Winged helix DNA-binding domain"/>
    <property type="match status" value="1"/>
</dbReference>
<evidence type="ECO:0000259" key="6">
    <source>
        <dbReference type="PROSITE" id="PS50995"/>
    </source>
</evidence>
<organism evidence="7 8">
    <name type="scientific">Paenibacillus artemisiicola</name>
    <dbReference type="NCBI Taxonomy" id="1172618"/>
    <lineage>
        <taxon>Bacteria</taxon>
        <taxon>Bacillati</taxon>
        <taxon>Bacillota</taxon>
        <taxon>Bacilli</taxon>
        <taxon>Bacillales</taxon>
        <taxon>Paenibacillaceae</taxon>
        <taxon>Paenibacillus</taxon>
    </lineage>
</organism>
<comment type="subcellular location">
    <subcellularLocation>
        <location evidence="1">Cytoplasm</location>
    </subcellularLocation>
</comment>